<dbReference type="InterPro" id="IPR006683">
    <property type="entry name" value="Thioestr_dom"/>
</dbReference>
<keyword evidence="12" id="KW-0479">Metal-binding</keyword>
<evidence type="ECO:0000256" key="28">
    <source>
        <dbReference type="ARBA" id="ARBA00050199"/>
    </source>
</evidence>
<reference evidence="38 39" key="2">
    <citation type="submission" date="2019-01" db="EMBL/GenBank/DDBJ databases">
        <title>The decoding of complex shrimp genome reveals the adaptation for benthos swimmer, frequently molting mechanism and breeding impact on genome.</title>
        <authorList>
            <person name="Sun Y."/>
            <person name="Gao Y."/>
            <person name="Yu Y."/>
        </authorList>
    </citation>
    <scope>NUCLEOTIDE SEQUENCE [LARGE SCALE GENOMIC DNA]</scope>
    <source>
        <tissue evidence="38">Muscle</tissue>
    </source>
</reference>
<evidence type="ECO:0000259" key="37">
    <source>
        <dbReference type="Pfam" id="PF04757"/>
    </source>
</evidence>
<comment type="pathway">
    <text evidence="6">Protein modification; protein ubiquitination.</text>
</comment>
<evidence type="ECO:0000313" key="39">
    <source>
        <dbReference type="Proteomes" id="UP000283509"/>
    </source>
</evidence>
<evidence type="ECO:0000256" key="11">
    <source>
        <dbReference type="ARBA" id="ARBA00022692"/>
    </source>
</evidence>
<keyword evidence="22" id="KW-0576">Peroxisome</keyword>
<evidence type="ECO:0000256" key="1">
    <source>
        <dbReference type="ARBA" id="ARBA00004123"/>
    </source>
</evidence>
<reference evidence="38 39" key="1">
    <citation type="submission" date="2018-04" db="EMBL/GenBank/DDBJ databases">
        <authorList>
            <person name="Zhang X."/>
            <person name="Yuan J."/>
            <person name="Li F."/>
            <person name="Xiang J."/>
        </authorList>
    </citation>
    <scope>NUCLEOTIDE SEQUENCE [LARGE SCALE GENOMIC DNA]</scope>
    <source>
        <tissue evidence="38">Muscle</tissue>
    </source>
</reference>
<dbReference type="InterPro" id="IPR039298">
    <property type="entry name" value="ACOT13"/>
</dbReference>
<dbReference type="Gene3D" id="3.10.129.10">
    <property type="entry name" value="Hotdog Thioesterase"/>
    <property type="match status" value="1"/>
</dbReference>
<evidence type="ECO:0000256" key="4">
    <source>
        <dbReference type="ARBA" id="ARBA00004514"/>
    </source>
</evidence>
<comment type="catalytic activity">
    <reaction evidence="29">
        <text>a fatty acyl-CoA + H2O = a fatty acid + CoA + H(+)</text>
        <dbReference type="Rhea" id="RHEA:16781"/>
        <dbReference type="ChEBI" id="CHEBI:15377"/>
        <dbReference type="ChEBI" id="CHEBI:15378"/>
        <dbReference type="ChEBI" id="CHEBI:28868"/>
        <dbReference type="ChEBI" id="CHEBI:57287"/>
        <dbReference type="ChEBI" id="CHEBI:77636"/>
    </reaction>
    <physiologicalReaction direction="left-to-right" evidence="29">
        <dbReference type="Rhea" id="RHEA:16782"/>
    </physiologicalReaction>
</comment>
<evidence type="ECO:0000256" key="35">
    <source>
        <dbReference type="ARBA" id="ARBA00083956"/>
    </source>
</evidence>
<evidence type="ECO:0000256" key="2">
    <source>
        <dbReference type="ARBA" id="ARBA00004173"/>
    </source>
</evidence>
<dbReference type="InterPro" id="IPR003736">
    <property type="entry name" value="PAAI_dom"/>
</dbReference>
<dbReference type="FunFam" id="3.10.129.10:FF:000021">
    <property type="entry name" value="Acyl-coenzyme A thioesterase 13"/>
    <property type="match status" value="1"/>
</dbReference>
<evidence type="ECO:0000256" key="8">
    <source>
        <dbReference type="ARBA" id="ARBA00008704"/>
    </source>
</evidence>
<dbReference type="PANTHER" id="PTHR21660:SF1">
    <property type="entry name" value="ACYL-COENZYME A THIOESTERASE 13"/>
    <property type="match status" value="1"/>
</dbReference>
<evidence type="ECO:0000256" key="20">
    <source>
        <dbReference type="ARBA" id="ARBA00023128"/>
    </source>
</evidence>
<protein>
    <recommendedName>
        <fullName evidence="32">Acyl-coenzyme A thioesterase 13</fullName>
    </recommendedName>
    <alternativeName>
        <fullName evidence="34">Hotdog-fold thioesterase superfamily member 2</fullName>
    </alternativeName>
    <alternativeName>
        <fullName evidence="33">Palmitoyl-CoA hydrolase</fullName>
    </alternativeName>
    <alternativeName>
        <fullName evidence="35">Thioesterase superfamily member 2</fullName>
    </alternativeName>
</protein>
<evidence type="ECO:0000256" key="5">
    <source>
        <dbReference type="ARBA" id="ARBA00004585"/>
    </source>
</evidence>
<comment type="function">
    <text evidence="30">Catalyzes the hydrolysis of acyl-CoAs into free fatty acids and coenzyme A (CoASH), regulating their respective intracellular levels. Has acyl-CoA thioesterase activity towards medium (C12) and long-chain (C18) fatty acyl-CoA substrates. Can also hydrolyze 3-hydroxyphenylacetyl-CoA and 3,4-dihydroxyphenylacetyl-CoA (in vitro). May play a role in controlling adaptive thermogenesis.</text>
</comment>
<keyword evidence="39" id="KW-1185">Reference proteome</keyword>
<keyword evidence="15" id="KW-0862">Zinc</keyword>
<evidence type="ECO:0000256" key="16">
    <source>
        <dbReference type="ARBA" id="ARBA00022927"/>
    </source>
</evidence>
<dbReference type="Pfam" id="PF03061">
    <property type="entry name" value="4HBT"/>
    <property type="match status" value="1"/>
</dbReference>
<sequence length="251" mass="27173">MSVSETNQGYVPRISQLDSIILNEEAYSLIKSQLLAAVKYIGQSPLTRFEPEIDAGLQYILLMCTVQKARSSIGQQLLQIKYDDLVSNRRLRNYVLLLAIWAIHLSSVEMAAANGGKKFLQQVMKIVSEGGGFDKNLSKLRVVAGGNGKCVAEMTVEKEHENRGGTLHGGLTATLVDVVSTMALMTTEKAVPGVSVDINVSYMKAATTGQEIIINAETLRVGRNLAFLSVDITNKESGALIAKGSHTKYIG</sequence>
<keyword evidence="21" id="KW-0472">Membrane</keyword>
<comment type="catalytic activity">
    <reaction evidence="27">
        <text>dodecanoyl-CoA + H2O = dodecanoate + CoA + H(+)</text>
        <dbReference type="Rhea" id="RHEA:30135"/>
        <dbReference type="ChEBI" id="CHEBI:15377"/>
        <dbReference type="ChEBI" id="CHEBI:15378"/>
        <dbReference type="ChEBI" id="CHEBI:18262"/>
        <dbReference type="ChEBI" id="CHEBI:57287"/>
        <dbReference type="ChEBI" id="CHEBI:57375"/>
    </reaction>
    <physiologicalReaction direction="left-to-right" evidence="27">
        <dbReference type="Rhea" id="RHEA:30136"/>
    </physiologicalReaction>
</comment>
<evidence type="ECO:0000256" key="32">
    <source>
        <dbReference type="ARBA" id="ARBA00067273"/>
    </source>
</evidence>
<feature type="domain" description="Pex N-terminal" evidence="37">
    <location>
        <begin position="24"/>
        <end position="100"/>
    </location>
</feature>
<comment type="caution">
    <text evidence="38">The sequence shown here is derived from an EMBL/GenBank/DDBJ whole genome shotgun (WGS) entry which is preliminary data.</text>
</comment>
<keyword evidence="19" id="KW-0443">Lipid metabolism</keyword>
<dbReference type="NCBIfam" id="TIGR00369">
    <property type="entry name" value="unchar_dom_1"/>
    <property type="match status" value="1"/>
</dbReference>
<dbReference type="CDD" id="cd03443">
    <property type="entry name" value="PaaI_thioesterase"/>
    <property type="match status" value="1"/>
</dbReference>
<dbReference type="GO" id="GO:0015031">
    <property type="term" value="P:protein transport"/>
    <property type="evidence" value="ECO:0007669"/>
    <property type="project" value="UniProtKB-KW"/>
</dbReference>
<dbReference type="GO" id="GO:0047617">
    <property type="term" value="F:fatty acyl-CoA hydrolase activity"/>
    <property type="evidence" value="ECO:0007669"/>
    <property type="project" value="InterPro"/>
</dbReference>
<comment type="similarity">
    <text evidence="7">Belongs to the thioesterase PaaI family.</text>
</comment>
<evidence type="ECO:0000256" key="15">
    <source>
        <dbReference type="ARBA" id="ARBA00022833"/>
    </source>
</evidence>
<comment type="subunit">
    <text evidence="31">Homotetramer. Interacts with PCTP.</text>
</comment>
<evidence type="ECO:0000259" key="36">
    <source>
        <dbReference type="Pfam" id="PF03061"/>
    </source>
</evidence>
<evidence type="ECO:0000256" key="25">
    <source>
        <dbReference type="ARBA" id="ARBA00047588"/>
    </source>
</evidence>
<evidence type="ECO:0000256" key="24">
    <source>
        <dbReference type="ARBA" id="ARBA00023242"/>
    </source>
</evidence>
<evidence type="ECO:0000256" key="14">
    <source>
        <dbReference type="ARBA" id="ARBA00022801"/>
    </source>
</evidence>
<evidence type="ECO:0000256" key="12">
    <source>
        <dbReference type="ARBA" id="ARBA00022723"/>
    </source>
</evidence>
<evidence type="ECO:0000256" key="26">
    <source>
        <dbReference type="ARBA" id="ARBA00047969"/>
    </source>
</evidence>
<dbReference type="GO" id="GO:0005829">
    <property type="term" value="C:cytosol"/>
    <property type="evidence" value="ECO:0007669"/>
    <property type="project" value="UniProtKB-SubCell"/>
</dbReference>
<dbReference type="GO" id="GO:0005634">
    <property type="term" value="C:nucleus"/>
    <property type="evidence" value="ECO:0007669"/>
    <property type="project" value="UniProtKB-SubCell"/>
</dbReference>
<evidence type="ECO:0000256" key="23">
    <source>
        <dbReference type="ARBA" id="ARBA00023212"/>
    </source>
</evidence>
<dbReference type="Proteomes" id="UP000283509">
    <property type="component" value="Unassembled WGS sequence"/>
</dbReference>
<comment type="similarity">
    <text evidence="8">Belongs to the pex2/pex10/pex12 family.</text>
</comment>
<comment type="subcellular location">
    <subcellularLocation>
        <location evidence="3">Cytoplasm</location>
        <location evidence="3">Cytoskeleton</location>
        <location evidence="3">Spindle</location>
    </subcellularLocation>
    <subcellularLocation>
        <location evidence="4">Cytoplasm</location>
        <location evidence="4">Cytosol</location>
    </subcellularLocation>
    <subcellularLocation>
        <location evidence="2">Mitochondrion</location>
    </subcellularLocation>
    <subcellularLocation>
        <location evidence="1">Nucleus</location>
    </subcellularLocation>
    <subcellularLocation>
        <location evidence="5">Peroxisome membrane</location>
        <topology evidence="5">Multi-pass membrane protein</topology>
    </subcellularLocation>
</comment>
<keyword evidence="10" id="KW-0963">Cytoplasm</keyword>
<evidence type="ECO:0000256" key="17">
    <source>
        <dbReference type="ARBA" id="ARBA00022989"/>
    </source>
</evidence>
<keyword evidence="11" id="KW-0812">Transmembrane</keyword>
<keyword evidence="13" id="KW-0863">Zinc-finger</keyword>
<evidence type="ECO:0000256" key="9">
    <source>
        <dbReference type="ARBA" id="ARBA00022448"/>
    </source>
</evidence>
<dbReference type="GO" id="GO:0005778">
    <property type="term" value="C:peroxisomal membrane"/>
    <property type="evidence" value="ECO:0007669"/>
    <property type="project" value="UniProtKB-SubCell"/>
</dbReference>
<feature type="domain" description="Thioesterase" evidence="36">
    <location>
        <begin position="164"/>
        <end position="238"/>
    </location>
</feature>
<keyword evidence="20" id="KW-0496">Mitochondrion</keyword>
<dbReference type="Pfam" id="PF04757">
    <property type="entry name" value="Pex2_Pex12"/>
    <property type="match status" value="1"/>
</dbReference>
<keyword evidence="16" id="KW-0653">Protein transport</keyword>
<comment type="catalytic activity">
    <reaction evidence="25">
        <text>octanoyl-CoA + H2O = octanoate + CoA + H(+)</text>
        <dbReference type="Rhea" id="RHEA:30143"/>
        <dbReference type="ChEBI" id="CHEBI:15377"/>
        <dbReference type="ChEBI" id="CHEBI:15378"/>
        <dbReference type="ChEBI" id="CHEBI:25646"/>
        <dbReference type="ChEBI" id="CHEBI:57287"/>
        <dbReference type="ChEBI" id="CHEBI:57386"/>
    </reaction>
    <physiologicalReaction direction="left-to-right" evidence="25">
        <dbReference type="Rhea" id="RHEA:30144"/>
    </physiologicalReaction>
</comment>
<proteinExistence type="inferred from homology"/>
<dbReference type="EMBL" id="QCYY01002718">
    <property type="protein sequence ID" value="ROT68098.1"/>
    <property type="molecule type" value="Genomic_DNA"/>
</dbReference>
<evidence type="ECO:0000256" key="22">
    <source>
        <dbReference type="ARBA" id="ARBA00023140"/>
    </source>
</evidence>
<evidence type="ECO:0000256" key="13">
    <source>
        <dbReference type="ARBA" id="ARBA00022771"/>
    </source>
</evidence>
<keyword evidence="18" id="KW-0007">Acetylation</keyword>
<evidence type="ECO:0000256" key="29">
    <source>
        <dbReference type="ARBA" id="ARBA00052976"/>
    </source>
</evidence>
<keyword evidence="9" id="KW-0813">Transport</keyword>
<evidence type="ECO:0000256" key="27">
    <source>
        <dbReference type="ARBA" id="ARBA00048074"/>
    </source>
</evidence>
<dbReference type="GO" id="GO:0008270">
    <property type="term" value="F:zinc ion binding"/>
    <property type="evidence" value="ECO:0007669"/>
    <property type="project" value="UniProtKB-KW"/>
</dbReference>
<evidence type="ECO:0000256" key="21">
    <source>
        <dbReference type="ARBA" id="ARBA00023136"/>
    </source>
</evidence>
<organism evidence="38 39">
    <name type="scientific">Penaeus vannamei</name>
    <name type="common">Whiteleg shrimp</name>
    <name type="synonym">Litopenaeus vannamei</name>
    <dbReference type="NCBI Taxonomy" id="6689"/>
    <lineage>
        <taxon>Eukaryota</taxon>
        <taxon>Metazoa</taxon>
        <taxon>Ecdysozoa</taxon>
        <taxon>Arthropoda</taxon>
        <taxon>Crustacea</taxon>
        <taxon>Multicrustacea</taxon>
        <taxon>Malacostraca</taxon>
        <taxon>Eumalacostraca</taxon>
        <taxon>Eucarida</taxon>
        <taxon>Decapoda</taxon>
        <taxon>Dendrobranchiata</taxon>
        <taxon>Penaeoidea</taxon>
        <taxon>Penaeidae</taxon>
        <taxon>Penaeus</taxon>
    </lineage>
</organism>
<evidence type="ECO:0000256" key="30">
    <source>
        <dbReference type="ARBA" id="ARBA00058205"/>
    </source>
</evidence>
<evidence type="ECO:0000256" key="10">
    <source>
        <dbReference type="ARBA" id="ARBA00022490"/>
    </source>
</evidence>
<evidence type="ECO:0000256" key="34">
    <source>
        <dbReference type="ARBA" id="ARBA00081533"/>
    </source>
</evidence>
<evidence type="ECO:0000256" key="31">
    <source>
        <dbReference type="ARBA" id="ARBA00064709"/>
    </source>
</evidence>
<dbReference type="GO" id="GO:0006629">
    <property type="term" value="P:lipid metabolic process"/>
    <property type="evidence" value="ECO:0007669"/>
    <property type="project" value="UniProtKB-KW"/>
</dbReference>
<gene>
    <name evidence="38" type="ORF">C7M84_013771</name>
</gene>
<dbReference type="PANTHER" id="PTHR21660">
    <property type="entry name" value="THIOESTERASE SUPERFAMILY MEMBER-RELATED"/>
    <property type="match status" value="1"/>
</dbReference>
<keyword evidence="17" id="KW-1133">Transmembrane helix</keyword>
<dbReference type="GO" id="GO:0005739">
    <property type="term" value="C:mitochondrion"/>
    <property type="evidence" value="ECO:0007669"/>
    <property type="project" value="UniProtKB-SubCell"/>
</dbReference>
<comment type="catalytic activity">
    <reaction evidence="28">
        <text>hexanoyl-CoA + H2O = hexanoate + CoA + H(+)</text>
        <dbReference type="Rhea" id="RHEA:40115"/>
        <dbReference type="ChEBI" id="CHEBI:15377"/>
        <dbReference type="ChEBI" id="CHEBI:15378"/>
        <dbReference type="ChEBI" id="CHEBI:17120"/>
        <dbReference type="ChEBI" id="CHEBI:57287"/>
        <dbReference type="ChEBI" id="CHEBI:62620"/>
    </reaction>
    <physiologicalReaction direction="left-to-right" evidence="28">
        <dbReference type="Rhea" id="RHEA:40116"/>
    </physiologicalReaction>
</comment>
<dbReference type="OrthoDB" id="46529at2759"/>
<evidence type="ECO:0000256" key="19">
    <source>
        <dbReference type="ARBA" id="ARBA00023098"/>
    </source>
</evidence>
<name>A0A423SV88_PENVA</name>
<evidence type="ECO:0000313" key="38">
    <source>
        <dbReference type="EMBL" id="ROT68098.1"/>
    </source>
</evidence>
<keyword evidence="14" id="KW-0378">Hydrolase</keyword>
<dbReference type="InterPro" id="IPR029069">
    <property type="entry name" value="HotDog_dom_sf"/>
</dbReference>
<dbReference type="InterPro" id="IPR006845">
    <property type="entry name" value="Pex_N"/>
</dbReference>
<dbReference type="AlphaFoldDB" id="A0A423SV88"/>
<evidence type="ECO:0000256" key="18">
    <source>
        <dbReference type="ARBA" id="ARBA00022990"/>
    </source>
</evidence>
<evidence type="ECO:0000256" key="33">
    <source>
        <dbReference type="ARBA" id="ARBA00075657"/>
    </source>
</evidence>
<evidence type="ECO:0000256" key="7">
    <source>
        <dbReference type="ARBA" id="ARBA00008324"/>
    </source>
</evidence>
<keyword evidence="23" id="KW-0206">Cytoskeleton</keyword>
<evidence type="ECO:0000256" key="3">
    <source>
        <dbReference type="ARBA" id="ARBA00004186"/>
    </source>
</evidence>
<evidence type="ECO:0000256" key="6">
    <source>
        <dbReference type="ARBA" id="ARBA00004906"/>
    </source>
</evidence>
<dbReference type="GO" id="GO:0005819">
    <property type="term" value="C:spindle"/>
    <property type="evidence" value="ECO:0007669"/>
    <property type="project" value="UniProtKB-SubCell"/>
</dbReference>
<keyword evidence="24" id="KW-0539">Nucleus</keyword>
<accession>A0A423SV88</accession>
<comment type="catalytic activity">
    <reaction evidence="26">
        <text>decanoyl-CoA + H2O = decanoate + CoA + H(+)</text>
        <dbReference type="Rhea" id="RHEA:40059"/>
        <dbReference type="ChEBI" id="CHEBI:15377"/>
        <dbReference type="ChEBI" id="CHEBI:15378"/>
        <dbReference type="ChEBI" id="CHEBI:27689"/>
        <dbReference type="ChEBI" id="CHEBI:57287"/>
        <dbReference type="ChEBI" id="CHEBI:61430"/>
    </reaction>
    <physiologicalReaction direction="left-to-right" evidence="26">
        <dbReference type="Rhea" id="RHEA:40060"/>
    </physiologicalReaction>
</comment>
<dbReference type="SUPFAM" id="SSF54637">
    <property type="entry name" value="Thioesterase/thiol ester dehydrase-isomerase"/>
    <property type="match status" value="1"/>
</dbReference>
<dbReference type="STRING" id="6689.A0A423SV88"/>